<dbReference type="AlphaFoldDB" id="A0A6A4ZER9"/>
<dbReference type="EMBL" id="VJMI01019946">
    <property type="protein sequence ID" value="KAF0705977.1"/>
    <property type="molecule type" value="Genomic_DNA"/>
</dbReference>
<comment type="caution">
    <text evidence="2">The sequence shown here is derived from an EMBL/GenBank/DDBJ whole genome shotgun (WGS) entry which is preliminary data.</text>
</comment>
<dbReference type="InterPro" id="IPR056671">
    <property type="entry name" value="DUF7769"/>
</dbReference>
<feature type="non-terminal residue" evidence="2">
    <location>
        <position position="286"/>
    </location>
</feature>
<dbReference type="Pfam" id="PF24964">
    <property type="entry name" value="DUF7769"/>
    <property type="match status" value="1"/>
</dbReference>
<dbReference type="Gene3D" id="3.30.420.10">
    <property type="entry name" value="Ribonuclease H-like superfamily/Ribonuclease H"/>
    <property type="match status" value="1"/>
</dbReference>
<feature type="domain" description="DUF7769" evidence="1">
    <location>
        <begin position="24"/>
        <end position="71"/>
    </location>
</feature>
<dbReference type="GO" id="GO:0003676">
    <property type="term" value="F:nucleic acid binding"/>
    <property type="evidence" value="ECO:0007669"/>
    <property type="project" value="InterPro"/>
</dbReference>
<name>A0A6A4ZER9_APHAT</name>
<evidence type="ECO:0000259" key="1">
    <source>
        <dbReference type="Pfam" id="PF24964"/>
    </source>
</evidence>
<sequence>MPEVHAELTAPHNYVVRTERNLKPTERRAVYEQLLERSIGGKLPYGAIQDVARWYYCHSRTIARIWKQGRLSQSLSHGLADVATKMTGNCGRKKTRTTEEIKAAVQSVPHYQRQTLRALAANSQIPKTTLIRHMKEQNSLKARFSYVKPMLTAENTRTRLDFARSFLRLLSDGTTVFSIMHDVVHVDEKWFYLTRVKKKFYVYDDEEVAARSVKSKHFITKVMFLAAVARPRYDHTRKTFFDGKIGVWPFVEVVAAKRTSRNRPKGAPVTMPQNVNSDVYKSFVLD</sequence>
<dbReference type="Proteomes" id="UP000469452">
    <property type="component" value="Unassembled WGS sequence"/>
</dbReference>
<dbReference type="VEuPathDB" id="FungiDB:H257_14501"/>
<accession>A0A6A4ZER9</accession>
<reference evidence="2 3" key="1">
    <citation type="submission" date="2019-06" db="EMBL/GenBank/DDBJ databases">
        <title>Genomics analysis of Aphanomyces spp. identifies a new class of oomycete effector associated with host adaptation.</title>
        <authorList>
            <person name="Gaulin E."/>
        </authorList>
    </citation>
    <scope>NUCLEOTIDE SEQUENCE [LARGE SCALE GENOMIC DNA]</scope>
    <source>
        <strain evidence="2 3">E</strain>
    </source>
</reference>
<proteinExistence type="predicted"/>
<dbReference type="PANTHER" id="PTHR47169">
    <property type="entry name" value="OS01G0541250 PROTEIN"/>
    <property type="match status" value="1"/>
</dbReference>
<gene>
    <name evidence="2" type="ORF">AaE_014303</name>
</gene>
<evidence type="ECO:0000313" key="3">
    <source>
        <dbReference type="Proteomes" id="UP000469452"/>
    </source>
</evidence>
<protein>
    <recommendedName>
        <fullName evidence="1">DUF7769 domain-containing protein</fullName>
    </recommendedName>
</protein>
<dbReference type="InterPro" id="IPR036397">
    <property type="entry name" value="RNaseH_sf"/>
</dbReference>
<organism evidence="2 3">
    <name type="scientific">Aphanomyces astaci</name>
    <name type="common">Crayfish plague agent</name>
    <dbReference type="NCBI Taxonomy" id="112090"/>
    <lineage>
        <taxon>Eukaryota</taxon>
        <taxon>Sar</taxon>
        <taxon>Stramenopiles</taxon>
        <taxon>Oomycota</taxon>
        <taxon>Saprolegniomycetes</taxon>
        <taxon>Saprolegniales</taxon>
        <taxon>Verrucalvaceae</taxon>
        <taxon>Aphanomyces</taxon>
    </lineage>
</organism>
<dbReference type="PANTHER" id="PTHR47169:SF2">
    <property type="entry name" value="OS01G0541250 PROTEIN"/>
    <property type="match status" value="1"/>
</dbReference>
<evidence type="ECO:0000313" key="2">
    <source>
        <dbReference type="EMBL" id="KAF0705977.1"/>
    </source>
</evidence>